<evidence type="ECO:0008006" key="3">
    <source>
        <dbReference type="Google" id="ProtNLM"/>
    </source>
</evidence>
<name>A0A3D9CYS8_9FLAO</name>
<accession>A0A3D9CYS8</accession>
<evidence type="ECO:0000313" key="1">
    <source>
        <dbReference type="EMBL" id="REC70919.1"/>
    </source>
</evidence>
<dbReference type="Proteomes" id="UP000256326">
    <property type="component" value="Unassembled WGS sequence"/>
</dbReference>
<organism evidence="1 2">
    <name type="scientific">Epilithonimonas hispanica</name>
    <dbReference type="NCBI Taxonomy" id="358687"/>
    <lineage>
        <taxon>Bacteria</taxon>
        <taxon>Pseudomonadati</taxon>
        <taxon>Bacteroidota</taxon>
        <taxon>Flavobacteriia</taxon>
        <taxon>Flavobacteriales</taxon>
        <taxon>Weeksellaceae</taxon>
        <taxon>Chryseobacterium group</taxon>
        <taxon>Epilithonimonas</taxon>
    </lineage>
</organism>
<protein>
    <recommendedName>
        <fullName evidence="3">Type II toxin-antitoxin system RelE/ParE family toxin</fullName>
    </recommendedName>
</protein>
<evidence type="ECO:0000313" key="2">
    <source>
        <dbReference type="Proteomes" id="UP000256326"/>
    </source>
</evidence>
<dbReference type="RefSeq" id="WP_116034473.1">
    <property type="nucleotide sequence ID" value="NZ_JBHLVV010000025.1"/>
</dbReference>
<dbReference type="Gene3D" id="3.30.2310.20">
    <property type="entry name" value="RelE-like"/>
    <property type="match status" value="1"/>
</dbReference>
<sequence length="103" mass="12204">MKVVLSSTAEFSLQEIISILKSRWTQKEIDTVFNDIKKFRTIISDGIIKHQSLENYSHIKFTIIGKRQVKLFYEIKKDCVVIKLFWHCKQDPAKLKEFLSKNE</sequence>
<dbReference type="AlphaFoldDB" id="A0A3D9CYS8"/>
<comment type="caution">
    <text evidence="1">The sequence shown here is derived from an EMBL/GenBank/DDBJ whole genome shotgun (WGS) entry which is preliminary data.</text>
</comment>
<dbReference type="EMBL" id="QNUG01000013">
    <property type="protein sequence ID" value="REC70919.1"/>
    <property type="molecule type" value="Genomic_DNA"/>
</dbReference>
<dbReference type="OrthoDB" id="1098070at2"/>
<proteinExistence type="predicted"/>
<gene>
    <name evidence="1" type="ORF">DRF58_08055</name>
</gene>
<dbReference type="InterPro" id="IPR035093">
    <property type="entry name" value="RelE/ParE_toxin_dom_sf"/>
</dbReference>
<keyword evidence="2" id="KW-1185">Reference proteome</keyword>
<reference evidence="1 2" key="1">
    <citation type="journal article" date="2006" name="Int. J. Syst. Evol. Microbiol.">
        <title>Chryseobacterium hispanicum sp. nov., isolated from the drinking water distribution system of Sevilla, Spain.</title>
        <authorList>
            <person name="Gallego V."/>
            <person name="Garcia M.T."/>
            <person name="Ventosa A."/>
        </authorList>
    </citation>
    <scope>NUCLEOTIDE SEQUENCE [LARGE SCALE GENOMIC DNA]</scope>
    <source>
        <strain evidence="1 2">KCTC 22104</strain>
    </source>
</reference>